<dbReference type="GO" id="GO:0043565">
    <property type="term" value="F:sequence-specific DNA binding"/>
    <property type="evidence" value="ECO:0007669"/>
    <property type="project" value="InterPro"/>
</dbReference>
<dbReference type="EMBL" id="FNQY01000004">
    <property type="protein sequence ID" value="SDZ93356.1"/>
    <property type="molecule type" value="Genomic_DNA"/>
</dbReference>
<dbReference type="InterPro" id="IPR002818">
    <property type="entry name" value="DJ-1/PfpI"/>
</dbReference>
<dbReference type="OrthoDB" id="9803764at2"/>
<dbReference type="InterPro" id="IPR020449">
    <property type="entry name" value="Tscrpt_reg_AraC-type_HTH"/>
</dbReference>
<keyword evidence="1" id="KW-0805">Transcription regulation</keyword>
<keyword evidence="2 5" id="KW-0238">DNA-binding</keyword>
<dbReference type="PRINTS" id="PR00032">
    <property type="entry name" value="HTHARAC"/>
</dbReference>
<dbReference type="InterPro" id="IPR018060">
    <property type="entry name" value="HTH_AraC"/>
</dbReference>
<dbReference type="SUPFAM" id="SSF46689">
    <property type="entry name" value="Homeodomain-like"/>
    <property type="match status" value="2"/>
</dbReference>
<gene>
    <name evidence="5" type="ORF">SAMN05192529_104153</name>
</gene>
<name>A0A1H3X1U5_9BACT</name>
<evidence type="ECO:0000313" key="6">
    <source>
        <dbReference type="Proteomes" id="UP000199041"/>
    </source>
</evidence>
<dbReference type="RefSeq" id="WP_091394686.1">
    <property type="nucleotide sequence ID" value="NZ_FNQY01000004.1"/>
</dbReference>
<dbReference type="PROSITE" id="PS01124">
    <property type="entry name" value="HTH_ARAC_FAMILY_2"/>
    <property type="match status" value="1"/>
</dbReference>
<evidence type="ECO:0000256" key="2">
    <source>
        <dbReference type="ARBA" id="ARBA00023125"/>
    </source>
</evidence>
<dbReference type="Gene3D" id="1.10.10.60">
    <property type="entry name" value="Homeodomain-like"/>
    <property type="match status" value="2"/>
</dbReference>
<dbReference type="Pfam" id="PF01965">
    <property type="entry name" value="DJ-1_PfpI"/>
    <property type="match status" value="1"/>
</dbReference>
<keyword evidence="6" id="KW-1185">Reference proteome</keyword>
<feature type="domain" description="HTH araC/xylS-type" evidence="4">
    <location>
        <begin position="222"/>
        <end position="320"/>
    </location>
</feature>
<dbReference type="InterPro" id="IPR029062">
    <property type="entry name" value="Class_I_gatase-like"/>
</dbReference>
<dbReference type="STRING" id="551991.SAMN05192529_104153"/>
<dbReference type="InterPro" id="IPR009057">
    <property type="entry name" value="Homeodomain-like_sf"/>
</dbReference>
<evidence type="ECO:0000256" key="1">
    <source>
        <dbReference type="ARBA" id="ARBA00023015"/>
    </source>
</evidence>
<dbReference type="Pfam" id="PF12833">
    <property type="entry name" value="HTH_18"/>
    <property type="match status" value="1"/>
</dbReference>
<protein>
    <submittedName>
        <fullName evidence="5">Transcriptional regulator GlxA family, contains an amidase domain and an AraC-type DNA-binding HTH domain</fullName>
    </submittedName>
</protein>
<dbReference type="PANTHER" id="PTHR43130:SF11">
    <property type="entry name" value="TRANSCRIPTIONAL REGULATORY PROTEIN"/>
    <property type="match status" value="1"/>
</dbReference>
<dbReference type="AlphaFoldDB" id="A0A1H3X1U5"/>
<proteinExistence type="predicted"/>
<dbReference type="GO" id="GO:0003700">
    <property type="term" value="F:DNA-binding transcription factor activity"/>
    <property type="evidence" value="ECO:0007669"/>
    <property type="project" value="InterPro"/>
</dbReference>
<evidence type="ECO:0000259" key="4">
    <source>
        <dbReference type="PROSITE" id="PS01124"/>
    </source>
</evidence>
<evidence type="ECO:0000256" key="3">
    <source>
        <dbReference type="ARBA" id="ARBA00023163"/>
    </source>
</evidence>
<dbReference type="Proteomes" id="UP000199041">
    <property type="component" value="Unassembled WGS sequence"/>
</dbReference>
<dbReference type="SMART" id="SM00342">
    <property type="entry name" value="HTH_ARAC"/>
    <property type="match status" value="1"/>
</dbReference>
<accession>A0A1H3X1U5</accession>
<dbReference type="Gene3D" id="3.40.50.880">
    <property type="match status" value="1"/>
</dbReference>
<dbReference type="SUPFAM" id="SSF52317">
    <property type="entry name" value="Class I glutamine amidotransferase-like"/>
    <property type="match status" value="1"/>
</dbReference>
<reference evidence="5 6" key="1">
    <citation type="submission" date="2016-10" db="EMBL/GenBank/DDBJ databases">
        <authorList>
            <person name="de Groot N.N."/>
        </authorList>
    </citation>
    <scope>NUCLEOTIDE SEQUENCE [LARGE SCALE GENOMIC DNA]</scope>
    <source>
        <strain evidence="5 6">Vu-144</strain>
    </source>
</reference>
<dbReference type="InterPro" id="IPR052158">
    <property type="entry name" value="INH-QAR"/>
</dbReference>
<dbReference type="PANTHER" id="PTHR43130">
    <property type="entry name" value="ARAC-FAMILY TRANSCRIPTIONAL REGULATOR"/>
    <property type="match status" value="1"/>
</dbReference>
<organism evidence="5 6">
    <name type="scientific">Arachidicoccus rhizosphaerae</name>
    <dbReference type="NCBI Taxonomy" id="551991"/>
    <lineage>
        <taxon>Bacteria</taxon>
        <taxon>Pseudomonadati</taxon>
        <taxon>Bacteroidota</taxon>
        <taxon>Chitinophagia</taxon>
        <taxon>Chitinophagales</taxon>
        <taxon>Chitinophagaceae</taxon>
        <taxon>Arachidicoccus</taxon>
    </lineage>
</organism>
<sequence length="327" mass="36924">MKHLTILVPTGDGNNLSSIVGAFKIFSRANAIYKQRHGHEVFKIELVGLNDCEQYYGGLFSVQPQKTINELKKTDLIIIPSLNHCYEQAVDQNAAIVDWLDAQYHRGAEVASICTGAFLLAAAGLLDGKTCSTHWSAAHDFKERFPAVDLQIDQIITDEQGIYTNGGAYSFLNLIIYLVEKFYDRSVAILCAKIFQIEMDRNNQSSFAVFTGQKAHEDDIVRQAQLFMEDHFMENFSLGALAGQFAVSRRNFDRRFLKATGNTPLEYLQRIRVESAKKMLESTSKNVTEVMYEVGYSDVTAFRSVFKRITGLTPIDYRGRYHKSALV</sequence>
<evidence type="ECO:0000313" key="5">
    <source>
        <dbReference type="EMBL" id="SDZ93356.1"/>
    </source>
</evidence>
<keyword evidence="3" id="KW-0804">Transcription</keyword>